<evidence type="ECO:0000313" key="2">
    <source>
        <dbReference type="Proteomes" id="UP001595604"/>
    </source>
</evidence>
<dbReference type="EC" id="3.1.2.-" evidence="1"/>
<keyword evidence="2" id="KW-1185">Reference proteome</keyword>
<dbReference type="Proteomes" id="UP001595604">
    <property type="component" value="Unassembled WGS sequence"/>
</dbReference>
<dbReference type="RefSeq" id="WP_379508334.1">
    <property type="nucleotide sequence ID" value="NZ_JBHRTQ010000002.1"/>
</dbReference>
<organism evidence="1 2">
    <name type="scientific">Novosphingobium bradum</name>
    <dbReference type="NCBI Taxonomy" id="1737444"/>
    <lineage>
        <taxon>Bacteria</taxon>
        <taxon>Pseudomonadati</taxon>
        <taxon>Pseudomonadota</taxon>
        <taxon>Alphaproteobacteria</taxon>
        <taxon>Sphingomonadales</taxon>
        <taxon>Sphingomonadaceae</taxon>
        <taxon>Novosphingobium</taxon>
    </lineage>
</organism>
<keyword evidence="1" id="KW-0378">Hydrolase</keyword>
<dbReference type="Gene3D" id="3.10.129.10">
    <property type="entry name" value="Hotdog Thioesterase"/>
    <property type="match status" value="1"/>
</dbReference>
<dbReference type="SUPFAM" id="SSF54637">
    <property type="entry name" value="Thioesterase/thiol ester dehydrase-isomerase"/>
    <property type="match status" value="1"/>
</dbReference>
<dbReference type="CDD" id="cd00586">
    <property type="entry name" value="4HBT"/>
    <property type="match status" value="1"/>
</dbReference>
<evidence type="ECO:0000313" key="1">
    <source>
        <dbReference type="EMBL" id="MFC3172940.1"/>
    </source>
</evidence>
<gene>
    <name evidence="1" type="ORF">ACFOD9_01610</name>
</gene>
<sequence length="130" mass="14414">MFTQTFTAGPDDIDVLGHVNNVVWVKWMEAIATAHWQAVSPPEHQARHVWVVTRHEVDYRGNIGPGESVTGETEVDEGPRGARMTRAIRFRNAAGKVIVDARTTWALIDPATGRLTRVPPEVAAPFYRAS</sequence>
<dbReference type="InterPro" id="IPR029069">
    <property type="entry name" value="HotDog_dom_sf"/>
</dbReference>
<accession>A0ABV7IK14</accession>
<name>A0ABV7IK14_9SPHN</name>
<reference evidence="2" key="1">
    <citation type="journal article" date="2019" name="Int. J. Syst. Evol. Microbiol.">
        <title>The Global Catalogue of Microorganisms (GCM) 10K type strain sequencing project: providing services to taxonomists for standard genome sequencing and annotation.</title>
        <authorList>
            <consortium name="The Broad Institute Genomics Platform"/>
            <consortium name="The Broad Institute Genome Sequencing Center for Infectious Disease"/>
            <person name="Wu L."/>
            <person name="Ma J."/>
        </authorList>
    </citation>
    <scope>NUCLEOTIDE SEQUENCE [LARGE SCALE GENOMIC DNA]</scope>
    <source>
        <strain evidence="2">KCTC 42984</strain>
    </source>
</reference>
<dbReference type="EMBL" id="JBHRTQ010000002">
    <property type="protein sequence ID" value="MFC3172940.1"/>
    <property type="molecule type" value="Genomic_DNA"/>
</dbReference>
<dbReference type="Pfam" id="PF13279">
    <property type="entry name" value="4HBT_2"/>
    <property type="match status" value="1"/>
</dbReference>
<protein>
    <submittedName>
        <fullName evidence="1">Acyl-CoA thioesterase</fullName>
        <ecNumber evidence="1">3.1.2.-</ecNumber>
    </submittedName>
</protein>
<proteinExistence type="predicted"/>
<comment type="caution">
    <text evidence="1">The sequence shown here is derived from an EMBL/GenBank/DDBJ whole genome shotgun (WGS) entry which is preliminary data.</text>
</comment>
<dbReference type="GO" id="GO:0016787">
    <property type="term" value="F:hydrolase activity"/>
    <property type="evidence" value="ECO:0007669"/>
    <property type="project" value="UniProtKB-KW"/>
</dbReference>